<dbReference type="OMA" id="YAKISFC"/>
<feature type="compositionally biased region" description="Basic and acidic residues" evidence="1">
    <location>
        <begin position="89"/>
        <end position="103"/>
    </location>
</feature>
<keyword evidence="2" id="KW-1133">Transmembrane helix</keyword>
<reference evidence="4" key="1">
    <citation type="submission" date="2013-10" db="EMBL/GenBank/DDBJ databases">
        <title>Genome sequencing of Onchocerca volvulus.</title>
        <authorList>
            <person name="Cotton J."/>
            <person name="Tsai J."/>
            <person name="Stanley E."/>
            <person name="Tracey A."/>
            <person name="Holroyd N."/>
            <person name="Lustigman S."/>
            <person name="Berriman M."/>
        </authorList>
    </citation>
    <scope>NUCLEOTIDE SEQUENCE</scope>
</reference>
<name>A0A8R1XPI3_ONCVO</name>
<feature type="compositionally biased region" description="Basic and acidic residues" evidence="1">
    <location>
        <begin position="25"/>
        <end position="43"/>
    </location>
</feature>
<evidence type="ECO:0000256" key="2">
    <source>
        <dbReference type="SAM" id="Phobius"/>
    </source>
</evidence>
<feature type="region of interest" description="Disordered" evidence="1">
    <location>
        <begin position="89"/>
        <end position="119"/>
    </location>
</feature>
<dbReference type="Proteomes" id="UP000024404">
    <property type="component" value="Unassembled WGS sequence"/>
</dbReference>
<accession>A0A8R1XPI3</accession>
<keyword evidence="4" id="KW-1185">Reference proteome</keyword>
<dbReference type="EnsemblMetazoa" id="OVOC1393.1">
    <property type="protein sequence ID" value="OVOC1393.1"/>
    <property type="gene ID" value="WBGene00238202"/>
</dbReference>
<evidence type="ECO:0000313" key="3">
    <source>
        <dbReference type="EnsemblMetazoa" id="OVOC1393.1"/>
    </source>
</evidence>
<feature type="compositionally biased region" description="Polar residues" evidence="1">
    <location>
        <begin position="104"/>
        <end position="119"/>
    </location>
</feature>
<reference evidence="3" key="2">
    <citation type="submission" date="2022-06" db="UniProtKB">
        <authorList>
            <consortium name="EnsemblMetazoa"/>
        </authorList>
    </citation>
    <scope>IDENTIFICATION</scope>
</reference>
<dbReference type="EMBL" id="CMVM020000039">
    <property type="status" value="NOT_ANNOTATED_CDS"/>
    <property type="molecule type" value="Genomic_DNA"/>
</dbReference>
<proteinExistence type="predicted"/>
<sequence>MNCYFGMIFSSIFIDLTGYLNNSARSKDSKISDEKDSKKKDPESSTGKKSTLGSLKKIRNLLNISLKIRKGKEIPKPLERLEESIIEDGKLEKEPEKQSEKLQMKSSSSNQRNKSTTGGISSAKSIFALDKTQSDATVQGFQPAKQILPLSNEFGNLSIEDQTQGTALLETPVKYDPKILVVKMKRRIRRYAKISFCIASIILSIIFIISIIAMFGWWLSFSALSMLNFERSIRFTNNWESDEHSLLARLNNTSISNAKCNYRNLSTSPWTSWTECLRSDTQSVQWRWRNLSSGLYFVDQSFINFKWC</sequence>
<keyword evidence="2" id="KW-0812">Transmembrane</keyword>
<protein>
    <submittedName>
        <fullName evidence="3">Uncharacterized protein</fullName>
    </submittedName>
</protein>
<evidence type="ECO:0000256" key="1">
    <source>
        <dbReference type="SAM" id="MobiDB-lite"/>
    </source>
</evidence>
<evidence type="ECO:0000313" key="4">
    <source>
        <dbReference type="Proteomes" id="UP000024404"/>
    </source>
</evidence>
<feature type="region of interest" description="Disordered" evidence="1">
    <location>
        <begin position="25"/>
        <end position="52"/>
    </location>
</feature>
<keyword evidence="2" id="KW-0472">Membrane</keyword>
<organism evidence="3 4">
    <name type="scientific">Onchocerca volvulus</name>
    <dbReference type="NCBI Taxonomy" id="6282"/>
    <lineage>
        <taxon>Eukaryota</taxon>
        <taxon>Metazoa</taxon>
        <taxon>Ecdysozoa</taxon>
        <taxon>Nematoda</taxon>
        <taxon>Chromadorea</taxon>
        <taxon>Rhabditida</taxon>
        <taxon>Spirurina</taxon>
        <taxon>Spiruromorpha</taxon>
        <taxon>Filarioidea</taxon>
        <taxon>Onchocercidae</taxon>
        <taxon>Onchocerca</taxon>
    </lineage>
</organism>
<feature type="transmembrane region" description="Helical" evidence="2">
    <location>
        <begin position="194"/>
        <end position="219"/>
    </location>
</feature>
<dbReference type="AlphaFoldDB" id="A0A8R1XPI3"/>